<protein>
    <submittedName>
        <fullName evidence="1">Uncharacterized protein</fullName>
    </submittedName>
</protein>
<sequence length="74" mass="8606">MNHLVDGMFEILFFESNSRNKLHLFKYLVMQEQKISLKDIAKQFSIFTDMEEMVVGNHTIAPLDKNGIGYLVVK</sequence>
<organism evidence="1 2">
    <name type="scientific">Candidatus Enterococcus courvalinii</name>
    <dbReference type="NCBI Taxonomy" id="2815329"/>
    <lineage>
        <taxon>Bacteria</taxon>
        <taxon>Bacillati</taxon>
        <taxon>Bacillota</taxon>
        <taxon>Bacilli</taxon>
        <taxon>Lactobacillales</taxon>
        <taxon>Enterococcaceae</taxon>
        <taxon>Enterococcus</taxon>
    </lineage>
</organism>
<accession>A0ABS3I1P8</accession>
<dbReference type="Proteomes" id="UP000664832">
    <property type="component" value="Unassembled WGS sequence"/>
</dbReference>
<dbReference type="RefSeq" id="WP_206899271.1">
    <property type="nucleotide sequence ID" value="NZ_JAFLWI010000015.1"/>
</dbReference>
<evidence type="ECO:0000313" key="1">
    <source>
        <dbReference type="EMBL" id="MBO0482571.1"/>
    </source>
</evidence>
<reference evidence="1 2" key="1">
    <citation type="submission" date="2021-03" db="EMBL/GenBank/DDBJ databases">
        <title>Enterococcal diversity collection.</title>
        <authorList>
            <person name="Gilmore M.S."/>
            <person name="Schwartzman J."/>
            <person name="Van Tyne D."/>
            <person name="Martin M."/>
            <person name="Earl A.M."/>
            <person name="Manson A.L."/>
            <person name="Straub T."/>
            <person name="Salamzade R."/>
            <person name="Saavedra J."/>
            <person name="Lebreton F."/>
            <person name="Prichula J."/>
            <person name="Schaufler K."/>
            <person name="Gaca A."/>
            <person name="Sgardioli B."/>
            <person name="Wagenaar J."/>
            <person name="Strong T."/>
        </authorList>
    </citation>
    <scope>NUCLEOTIDE SEQUENCE [LARGE SCALE GENOMIC DNA]</scope>
    <source>
        <strain evidence="1 2">MSG2901</strain>
    </source>
</reference>
<proteinExistence type="predicted"/>
<dbReference type="EMBL" id="JAFLWI010000015">
    <property type="protein sequence ID" value="MBO0482571.1"/>
    <property type="molecule type" value="Genomic_DNA"/>
</dbReference>
<comment type="caution">
    <text evidence="1">The sequence shown here is derived from an EMBL/GenBank/DDBJ whole genome shotgun (WGS) entry which is preliminary data.</text>
</comment>
<keyword evidence="2" id="KW-1185">Reference proteome</keyword>
<evidence type="ECO:0000313" key="2">
    <source>
        <dbReference type="Proteomes" id="UP000664832"/>
    </source>
</evidence>
<gene>
    <name evidence="1" type="ORF">JZO71_09570</name>
</gene>
<name>A0ABS3I1P8_9ENTE</name>